<evidence type="ECO:0000259" key="1">
    <source>
        <dbReference type="SMART" id="SM00421"/>
    </source>
</evidence>
<accession>A0ABN8JBW7</accession>
<gene>
    <name evidence="2" type="ORF">MES4922_110358</name>
</gene>
<dbReference type="Proteomes" id="UP001152604">
    <property type="component" value="Unassembled WGS sequence"/>
</dbReference>
<feature type="domain" description="HTH luxR-type" evidence="1">
    <location>
        <begin position="20"/>
        <end position="77"/>
    </location>
</feature>
<name>A0ABN8JBW7_9HYPH</name>
<dbReference type="InterPro" id="IPR000792">
    <property type="entry name" value="Tscrpt_reg_LuxR_C"/>
</dbReference>
<dbReference type="Gene3D" id="1.10.10.10">
    <property type="entry name" value="Winged helix-like DNA-binding domain superfamily/Winged helix DNA-binding domain"/>
    <property type="match status" value="1"/>
</dbReference>
<evidence type="ECO:0000313" key="2">
    <source>
        <dbReference type="EMBL" id="CAH2395013.1"/>
    </source>
</evidence>
<dbReference type="InterPro" id="IPR016032">
    <property type="entry name" value="Sig_transdc_resp-reg_C-effctor"/>
</dbReference>
<proteinExistence type="predicted"/>
<dbReference type="SUPFAM" id="SSF46894">
    <property type="entry name" value="C-terminal effector domain of the bipartite response regulators"/>
    <property type="match status" value="1"/>
</dbReference>
<keyword evidence="3" id="KW-1185">Reference proteome</keyword>
<comment type="caution">
    <text evidence="2">The sequence shown here is derived from an EMBL/GenBank/DDBJ whole genome shotgun (WGS) entry which is preliminary data.</text>
</comment>
<protein>
    <recommendedName>
        <fullName evidence="1">HTH luxR-type domain-containing protein</fullName>
    </recommendedName>
</protein>
<reference evidence="2" key="1">
    <citation type="submission" date="2022-03" db="EMBL/GenBank/DDBJ databases">
        <authorList>
            <person name="Brunel B."/>
        </authorList>
    </citation>
    <scope>NUCLEOTIDE SEQUENCE</scope>
    <source>
        <strain evidence="2">STM4922sample</strain>
    </source>
</reference>
<dbReference type="SMART" id="SM00421">
    <property type="entry name" value="HTH_LUXR"/>
    <property type="match status" value="1"/>
</dbReference>
<dbReference type="InterPro" id="IPR036388">
    <property type="entry name" value="WH-like_DNA-bd_sf"/>
</dbReference>
<dbReference type="EMBL" id="CAKXZS010000003">
    <property type="protein sequence ID" value="CAH2395013.1"/>
    <property type="molecule type" value="Genomic_DNA"/>
</dbReference>
<sequence length="87" mass="9328">MCRTIACSDWRADAWSGSEVSGLTAAEARLARRVSLGAELKAVADDLGVTYETARNHLKAVFAKTETHRQPELVALLARIASTAQTA</sequence>
<evidence type="ECO:0000313" key="3">
    <source>
        <dbReference type="Proteomes" id="UP001152604"/>
    </source>
</evidence>
<organism evidence="2 3">
    <name type="scientific">Mesorhizobium ventifaucium</name>
    <dbReference type="NCBI Taxonomy" id="666020"/>
    <lineage>
        <taxon>Bacteria</taxon>
        <taxon>Pseudomonadati</taxon>
        <taxon>Pseudomonadota</taxon>
        <taxon>Alphaproteobacteria</taxon>
        <taxon>Hyphomicrobiales</taxon>
        <taxon>Phyllobacteriaceae</taxon>
        <taxon>Mesorhizobium</taxon>
    </lineage>
</organism>